<evidence type="ECO:0000256" key="13">
    <source>
        <dbReference type="ARBA" id="ARBA00023136"/>
    </source>
</evidence>
<keyword evidence="10" id="KW-0067">ATP-binding</keyword>
<dbReference type="InterPro" id="IPR001789">
    <property type="entry name" value="Sig_transdc_resp-reg_receiver"/>
</dbReference>
<dbReference type="CDD" id="cd06225">
    <property type="entry name" value="HAMP"/>
    <property type="match status" value="1"/>
</dbReference>
<feature type="modified residue" description="Phosphohistidine" evidence="16">
    <location>
        <position position="907"/>
    </location>
</feature>
<dbReference type="PROSITE" id="PS50110">
    <property type="entry name" value="RESPONSE_REGULATORY"/>
    <property type="match status" value="2"/>
</dbReference>
<keyword evidence="4" id="KW-1003">Cell membrane</keyword>
<dbReference type="GO" id="GO:0005886">
    <property type="term" value="C:plasma membrane"/>
    <property type="evidence" value="ECO:0007669"/>
    <property type="project" value="UniProtKB-SubCell"/>
</dbReference>
<feature type="domain" description="HPt" evidence="23">
    <location>
        <begin position="868"/>
        <end position="961"/>
    </location>
</feature>
<evidence type="ECO:0000256" key="9">
    <source>
        <dbReference type="ARBA" id="ARBA00022777"/>
    </source>
</evidence>
<dbReference type="PRINTS" id="PR00344">
    <property type="entry name" value="BCTRLSENSOR"/>
</dbReference>
<dbReference type="KEGG" id="dalk:DSCA_47460"/>
<evidence type="ECO:0000313" key="25">
    <source>
        <dbReference type="Proteomes" id="UP000427906"/>
    </source>
</evidence>
<comment type="subunit">
    <text evidence="14">At low DSF concentrations, interacts with RpfF.</text>
</comment>
<dbReference type="SMART" id="SM00448">
    <property type="entry name" value="REC"/>
    <property type="match status" value="2"/>
</dbReference>
<dbReference type="InterPro" id="IPR008207">
    <property type="entry name" value="Sig_transdc_His_kin_Hpt_dom"/>
</dbReference>
<dbReference type="PANTHER" id="PTHR45339">
    <property type="entry name" value="HYBRID SIGNAL TRANSDUCTION HISTIDINE KINASE J"/>
    <property type="match status" value="1"/>
</dbReference>
<dbReference type="Pfam" id="PF17152">
    <property type="entry name" value="CHASE8"/>
    <property type="match status" value="1"/>
</dbReference>
<feature type="domain" description="Response regulatory" evidence="21">
    <location>
        <begin position="699"/>
        <end position="819"/>
    </location>
</feature>
<evidence type="ECO:0000259" key="22">
    <source>
        <dbReference type="PROSITE" id="PS50885"/>
    </source>
</evidence>
<evidence type="ECO:0000313" key="24">
    <source>
        <dbReference type="EMBL" id="BBO70816.1"/>
    </source>
</evidence>
<dbReference type="InterPro" id="IPR011006">
    <property type="entry name" value="CheY-like_superfamily"/>
</dbReference>
<feature type="domain" description="HAMP" evidence="22">
    <location>
        <begin position="204"/>
        <end position="257"/>
    </location>
</feature>
<dbReference type="PANTHER" id="PTHR45339:SF1">
    <property type="entry name" value="HYBRID SIGNAL TRANSDUCTION HISTIDINE KINASE J"/>
    <property type="match status" value="1"/>
</dbReference>
<reference evidence="24 25" key="1">
    <citation type="submission" date="2019-11" db="EMBL/GenBank/DDBJ databases">
        <title>Comparative genomics of hydrocarbon-degrading Desulfosarcina strains.</title>
        <authorList>
            <person name="Watanabe M."/>
            <person name="Kojima H."/>
            <person name="Fukui M."/>
        </authorList>
    </citation>
    <scope>NUCLEOTIDE SEQUENCE [LARGE SCALE GENOMIC DNA]</scope>
    <source>
        <strain evidence="24 25">PL12</strain>
    </source>
</reference>
<feature type="transmembrane region" description="Helical" evidence="19">
    <location>
        <begin position="20"/>
        <end position="40"/>
    </location>
</feature>
<protein>
    <recommendedName>
        <fullName evidence="15">Sensory/regulatory protein RpfC</fullName>
        <ecNumber evidence="3">2.7.13.3</ecNumber>
    </recommendedName>
</protein>
<keyword evidence="13 19" id="KW-0472">Membrane</keyword>
<evidence type="ECO:0000256" key="16">
    <source>
        <dbReference type="PROSITE-ProRule" id="PRU00110"/>
    </source>
</evidence>
<evidence type="ECO:0000256" key="17">
    <source>
        <dbReference type="PROSITE-ProRule" id="PRU00169"/>
    </source>
</evidence>
<dbReference type="InterPro" id="IPR005467">
    <property type="entry name" value="His_kinase_dom"/>
</dbReference>
<dbReference type="SUPFAM" id="SSF52172">
    <property type="entry name" value="CheY-like"/>
    <property type="match status" value="2"/>
</dbReference>
<dbReference type="InterPro" id="IPR003661">
    <property type="entry name" value="HisK_dim/P_dom"/>
</dbReference>
<feature type="region of interest" description="Disordered" evidence="18">
    <location>
        <begin position="821"/>
        <end position="851"/>
    </location>
</feature>
<dbReference type="SUPFAM" id="SSF55874">
    <property type="entry name" value="ATPase domain of HSP90 chaperone/DNA topoisomerase II/histidine kinase"/>
    <property type="match status" value="1"/>
</dbReference>
<dbReference type="PROSITE" id="PS50885">
    <property type="entry name" value="HAMP"/>
    <property type="match status" value="1"/>
</dbReference>
<name>A0A5K7YNN4_9BACT</name>
<feature type="modified residue" description="4-aspartylphosphate" evidence="17">
    <location>
        <position position="748"/>
    </location>
</feature>
<accession>A0A5K7YNN4</accession>
<dbReference type="FunFam" id="3.30.565.10:FF:000010">
    <property type="entry name" value="Sensor histidine kinase RcsC"/>
    <property type="match status" value="1"/>
</dbReference>
<keyword evidence="11 19" id="KW-1133">Transmembrane helix</keyword>
<dbReference type="Pfam" id="PF01627">
    <property type="entry name" value="Hpt"/>
    <property type="match status" value="1"/>
</dbReference>
<dbReference type="Pfam" id="PF00072">
    <property type="entry name" value="Response_reg"/>
    <property type="match status" value="2"/>
</dbReference>
<dbReference type="InterPro" id="IPR003594">
    <property type="entry name" value="HATPase_dom"/>
</dbReference>
<dbReference type="PROSITE" id="PS50894">
    <property type="entry name" value="HPT"/>
    <property type="match status" value="1"/>
</dbReference>
<comment type="subcellular location">
    <subcellularLocation>
        <location evidence="2">Cell membrane</location>
        <topology evidence="2">Multi-pass membrane protein</topology>
    </subcellularLocation>
</comment>
<evidence type="ECO:0000256" key="19">
    <source>
        <dbReference type="SAM" id="Phobius"/>
    </source>
</evidence>
<dbReference type="SMART" id="SM00387">
    <property type="entry name" value="HATPase_c"/>
    <property type="match status" value="1"/>
</dbReference>
<evidence type="ECO:0000259" key="21">
    <source>
        <dbReference type="PROSITE" id="PS50110"/>
    </source>
</evidence>
<evidence type="ECO:0000256" key="3">
    <source>
        <dbReference type="ARBA" id="ARBA00012438"/>
    </source>
</evidence>
<keyword evidence="5 17" id="KW-0597">Phosphoprotein</keyword>
<evidence type="ECO:0000256" key="14">
    <source>
        <dbReference type="ARBA" id="ARBA00064003"/>
    </source>
</evidence>
<comment type="catalytic activity">
    <reaction evidence="1">
        <text>ATP + protein L-histidine = ADP + protein N-phospho-L-histidine.</text>
        <dbReference type="EC" id="2.7.13.3"/>
    </reaction>
</comment>
<dbReference type="EMBL" id="AP021874">
    <property type="protein sequence ID" value="BBO70816.1"/>
    <property type="molecule type" value="Genomic_DNA"/>
</dbReference>
<dbReference type="Gene3D" id="6.10.340.10">
    <property type="match status" value="1"/>
</dbReference>
<dbReference type="Gene3D" id="1.20.120.160">
    <property type="entry name" value="HPT domain"/>
    <property type="match status" value="1"/>
</dbReference>
<evidence type="ECO:0000256" key="12">
    <source>
        <dbReference type="ARBA" id="ARBA00023012"/>
    </source>
</evidence>
<dbReference type="GO" id="GO:0000155">
    <property type="term" value="F:phosphorelay sensor kinase activity"/>
    <property type="evidence" value="ECO:0007669"/>
    <property type="project" value="InterPro"/>
</dbReference>
<dbReference type="InterPro" id="IPR003660">
    <property type="entry name" value="HAMP_dom"/>
</dbReference>
<dbReference type="InterPro" id="IPR033417">
    <property type="entry name" value="CHASE8"/>
</dbReference>
<evidence type="ECO:0000259" key="23">
    <source>
        <dbReference type="PROSITE" id="PS50894"/>
    </source>
</evidence>
<dbReference type="Pfam" id="PF00512">
    <property type="entry name" value="HisKA"/>
    <property type="match status" value="1"/>
</dbReference>
<evidence type="ECO:0000256" key="1">
    <source>
        <dbReference type="ARBA" id="ARBA00000085"/>
    </source>
</evidence>
<feature type="compositionally biased region" description="Basic and acidic residues" evidence="18">
    <location>
        <begin position="836"/>
        <end position="851"/>
    </location>
</feature>
<evidence type="ECO:0000256" key="11">
    <source>
        <dbReference type="ARBA" id="ARBA00022989"/>
    </source>
</evidence>
<dbReference type="OrthoDB" id="5378360at2"/>
<organism evidence="24 25">
    <name type="scientific">Desulfosarcina alkanivorans</name>
    <dbReference type="NCBI Taxonomy" id="571177"/>
    <lineage>
        <taxon>Bacteria</taxon>
        <taxon>Pseudomonadati</taxon>
        <taxon>Thermodesulfobacteriota</taxon>
        <taxon>Desulfobacteria</taxon>
        <taxon>Desulfobacterales</taxon>
        <taxon>Desulfosarcinaceae</taxon>
        <taxon>Desulfosarcina</taxon>
    </lineage>
</organism>
<dbReference type="InterPro" id="IPR004358">
    <property type="entry name" value="Sig_transdc_His_kin-like_C"/>
</dbReference>
<dbReference type="SUPFAM" id="SSF47384">
    <property type="entry name" value="Homodimeric domain of signal transducing histidine kinase"/>
    <property type="match status" value="1"/>
</dbReference>
<evidence type="ECO:0000256" key="4">
    <source>
        <dbReference type="ARBA" id="ARBA00022475"/>
    </source>
</evidence>
<dbReference type="SUPFAM" id="SSF47226">
    <property type="entry name" value="Histidine-containing phosphotransfer domain, HPT domain"/>
    <property type="match status" value="1"/>
</dbReference>
<dbReference type="Gene3D" id="3.30.565.10">
    <property type="entry name" value="Histidine kinase-like ATPase, C-terminal domain"/>
    <property type="match status" value="1"/>
</dbReference>
<dbReference type="GO" id="GO:0005524">
    <property type="term" value="F:ATP binding"/>
    <property type="evidence" value="ECO:0007669"/>
    <property type="project" value="UniProtKB-KW"/>
</dbReference>
<dbReference type="Gene3D" id="3.40.50.2300">
    <property type="match status" value="2"/>
</dbReference>
<evidence type="ECO:0000256" key="6">
    <source>
        <dbReference type="ARBA" id="ARBA00022679"/>
    </source>
</evidence>
<dbReference type="EC" id="2.7.13.3" evidence="3"/>
<dbReference type="PROSITE" id="PS50109">
    <property type="entry name" value="HIS_KIN"/>
    <property type="match status" value="1"/>
</dbReference>
<evidence type="ECO:0000256" key="7">
    <source>
        <dbReference type="ARBA" id="ARBA00022692"/>
    </source>
</evidence>
<feature type="transmembrane region" description="Helical" evidence="19">
    <location>
        <begin position="180"/>
        <end position="200"/>
    </location>
</feature>
<sequence length="965" mass="106036">MNKVSMLPNPKNFSIRKKLFILLSLTAVVTLLLVTTALIFNEKWSTRENLVRELRSMADVVALNIGAALLFNDEQTAREDLASLAAKPEIVAATLFDKDGNVFSRFGKGAGDGAAPVAALRERFPDPELFFRKMVADGGTFFFSGGQLHVLRPVMVDRTMVGAILLVDSMRQTHERLKTFYMVVSSTVFITLIIVLFLSARLQKIFTAPLFGLMQSIDAVIREKNYAVRVRKQSNDEFGILIDRFNGMIDEIQHRDDDLKAYSADLEKRVELRTADLSAAKGELEAVVVSLEAAKAAAEDASRAKSQFLANMSHEIRTPMNGVLGMAGLLLQTDLTAEQQRFGTTIQNSGESLLAIINDILDFSKIEAGKLELENINFDLRMLVDDVIQLLASRAHKKRLELAAFIPEGTDIYLKGDPTRLRQVLTNLVANAVKFTEQGEVVVKVSTTRRSGNFVTLKVSTRDTGIGISPADRQRLFNPFSQADGSTTRKYGGTGLGLAISAELIVLMGGVLDCESEPGKGSNFFFSLELERSLETEHKKNISDRTGLDGRRVLIVDDNATNREILVRQTASWGMDSDSASRGEQGIEKLSAASRKAQPFDLVILDRDMPGMDGIAVARCIKNVPAIADTPMIMLTSVGLHGDAQTAQACGISACLTKPVCQSELQATLLNVIGEGGGEPQQFDTCCRPAEAMGQFDRHVLVAEDNPTNQDVAQGMLRKFGCRVDVVSNGHEAVQAFSKRTYDLVFMDCQMPILDGYQATAGIRRQERENGAVTRTPIVALTAHALEGDKERCLSAGMDDYMSKPFKAEQIAAVIRRWTGHRFPGNEKQPGPVHETPPDKDRGASEKHPAPIDKSVLYTLKELQVEGEPDFLKRVVMTYLDGSRPMIGELETAYAIKDADSMRHIAHRLKSSSANVGALRLSEFCRMLEIDCKNNSGEDAEMMVSAIVSEFEAAKKVLEWEISNG</sequence>
<dbReference type="InterPro" id="IPR036641">
    <property type="entry name" value="HPT_dom_sf"/>
</dbReference>
<keyword evidence="6" id="KW-0808">Transferase</keyword>
<keyword evidence="25" id="KW-1185">Reference proteome</keyword>
<evidence type="ECO:0000256" key="5">
    <source>
        <dbReference type="ARBA" id="ARBA00022553"/>
    </source>
</evidence>
<feature type="domain" description="Histidine kinase" evidence="20">
    <location>
        <begin position="311"/>
        <end position="532"/>
    </location>
</feature>
<keyword evidence="7 19" id="KW-0812">Transmembrane</keyword>
<dbReference type="InterPro" id="IPR036890">
    <property type="entry name" value="HATPase_C_sf"/>
</dbReference>
<evidence type="ECO:0000259" key="20">
    <source>
        <dbReference type="PROSITE" id="PS50109"/>
    </source>
</evidence>
<dbReference type="Pfam" id="PF02518">
    <property type="entry name" value="HATPase_c"/>
    <property type="match status" value="1"/>
</dbReference>
<dbReference type="AlphaFoldDB" id="A0A5K7YNN4"/>
<evidence type="ECO:0000256" key="18">
    <source>
        <dbReference type="SAM" id="MobiDB-lite"/>
    </source>
</evidence>
<dbReference type="RefSeq" id="WP_155318736.1">
    <property type="nucleotide sequence ID" value="NZ_AP021874.1"/>
</dbReference>
<evidence type="ECO:0000256" key="8">
    <source>
        <dbReference type="ARBA" id="ARBA00022741"/>
    </source>
</evidence>
<dbReference type="InterPro" id="IPR036097">
    <property type="entry name" value="HisK_dim/P_sf"/>
</dbReference>
<evidence type="ECO:0000256" key="10">
    <source>
        <dbReference type="ARBA" id="ARBA00022840"/>
    </source>
</evidence>
<keyword evidence="9" id="KW-0418">Kinase</keyword>
<proteinExistence type="predicted"/>
<dbReference type="CDD" id="cd00082">
    <property type="entry name" value="HisKA"/>
    <property type="match status" value="1"/>
</dbReference>
<dbReference type="Proteomes" id="UP000427906">
    <property type="component" value="Chromosome"/>
</dbReference>
<feature type="domain" description="Response regulatory" evidence="21">
    <location>
        <begin position="552"/>
        <end position="673"/>
    </location>
</feature>
<keyword evidence="12" id="KW-0902">Two-component regulatory system</keyword>
<evidence type="ECO:0000256" key="2">
    <source>
        <dbReference type="ARBA" id="ARBA00004651"/>
    </source>
</evidence>
<dbReference type="CDD" id="cd16922">
    <property type="entry name" value="HATPase_EvgS-ArcB-TorS-like"/>
    <property type="match status" value="1"/>
</dbReference>
<keyword evidence="8" id="KW-0547">Nucleotide-binding</keyword>
<dbReference type="FunFam" id="1.10.287.130:FF:000002">
    <property type="entry name" value="Two-component osmosensing histidine kinase"/>
    <property type="match status" value="1"/>
</dbReference>
<gene>
    <name evidence="24" type="ORF">DSCA_47460</name>
</gene>
<feature type="modified residue" description="4-aspartylphosphate" evidence="17">
    <location>
        <position position="606"/>
    </location>
</feature>
<dbReference type="Gene3D" id="1.10.287.130">
    <property type="match status" value="1"/>
</dbReference>
<evidence type="ECO:0000256" key="15">
    <source>
        <dbReference type="ARBA" id="ARBA00068150"/>
    </source>
</evidence>
<dbReference type="CDD" id="cd17546">
    <property type="entry name" value="REC_hyHK_CKI1_RcsC-like"/>
    <property type="match status" value="1"/>
</dbReference>
<dbReference type="SMART" id="SM00388">
    <property type="entry name" value="HisKA"/>
    <property type="match status" value="1"/>
</dbReference>